<dbReference type="Gene3D" id="1.10.510.10">
    <property type="entry name" value="Transferase(Phosphotransferase) domain 1"/>
    <property type="match status" value="1"/>
</dbReference>
<evidence type="ECO:0000259" key="3">
    <source>
        <dbReference type="PROSITE" id="PS50011"/>
    </source>
</evidence>
<dbReference type="InterPro" id="IPR047173">
    <property type="entry name" value="STRAD_A/B-like"/>
</dbReference>
<evidence type="ECO:0000256" key="1">
    <source>
        <dbReference type="ARBA" id="ARBA00008874"/>
    </source>
</evidence>
<dbReference type="SMART" id="SM00220">
    <property type="entry name" value="S_TKc"/>
    <property type="match status" value="1"/>
</dbReference>
<organism evidence="4 5">
    <name type="scientific">Rhizophlyctis rosea</name>
    <dbReference type="NCBI Taxonomy" id="64517"/>
    <lineage>
        <taxon>Eukaryota</taxon>
        <taxon>Fungi</taxon>
        <taxon>Fungi incertae sedis</taxon>
        <taxon>Chytridiomycota</taxon>
        <taxon>Chytridiomycota incertae sedis</taxon>
        <taxon>Chytridiomycetes</taxon>
        <taxon>Rhizophlyctidales</taxon>
        <taxon>Rhizophlyctidaceae</taxon>
        <taxon>Rhizophlyctis</taxon>
    </lineage>
</organism>
<dbReference type="PROSITE" id="PS50011">
    <property type="entry name" value="PROTEIN_KINASE_DOM"/>
    <property type="match status" value="1"/>
</dbReference>
<dbReference type="GO" id="GO:0005524">
    <property type="term" value="F:ATP binding"/>
    <property type="evidence" value="ECO:0007669"/>
    <property type="project" value="InterPro"/>
</dbReference>
<dbReference type="Pfam" id="PF00069">
    <property type="entry name" value="Pkinase"/>
    <property type="match status" value="1"/>
</dbReference>
<feature type="region of interest" description="Disordered" evidence="2">
    <location>
        <begin position="270"/>
        <end position="316"/>
    </location>
</feature>
<dbReference type="Proteomes" id="UP001212841">
    <property type="component" value="Unassembled WGS sequence"/>
</dbReference>
<keyword evidence="5" id="KW-1185">Reference proteome</keyword>
<dbReference type="PANTHER" id="PTHR48014">
    <property type="entry name" value="SERINE/THREONINE-PROTEIN KINASE FRAY2"/>
    <property type="match status" value="1"/>
</dbReference>
<proteinExistence type="inferred from homology"/>
<dbReference type="GO" id="GO:0006611">
    <property type="term" value="P:protein export from nucleus"/>
    <property type="evidence" value="ECO:0007669"/>
    <property type="project" value="TreeGrafter"/>
</dbReference>
<dbReference type="AlphaFoldDB" id="A0AAD5S2L3"/>
<evidence type="ECO:0000256" key="2">
    <source>
        <dbReference type="SAM" id="MobiDB-lite"/>
    </source>
</evidence>
<dbReference type="GO" id="GO:0043539">
    <property type="term" value="F:protein serine/threonine kinase activator activity"/>
    <property type="evidence" value="ECO:0007669"/>
    <property type="project" value="InterPro"/>
</dbReference>
<name>A0AAD5S2L3_9FUNG</name>
<evidence type="ECO:0000313" key="4">
    <source>
        <dbReference type="EMBL" id="KAJ3033421.1"/>
    </source>
</evidence>
<dbReference type="EMBL" id="JADGJD010002293">
    <property type="protein sequence ID" value="KAJ3033421.1"/>
    <property type="molecule type" value="Genomic_DNA"/>
</dbReference>
<feature type="non-terminal residue" evidence="4">
    <location>
        <position position="316"/>
    </location>
</feature>
<feature type="domain" description="Protein kinase" evidence="3">
    <location>
        <begin position="1"/>
        <end position="244"/>
    </location>
</feature>
<dbReference type="PANTHER" id="PTHR48014:SF21">
    <property type="entry name" value="SERINE_THREONINE-PROTEIN KINASE FRAY2"/>
    <property type="match status" value="1"/>
</dbReference>
<protein>
    <recommendedName>
        <fullName evidence="3">Protein kinase domain-containing protein</fullName>
    </recommendedName>
</protein>
<comment type="caution">
    <text evidence="4">The sequence shown here is derived from an EMBL/GenBank/DDBJ whole genome shotgun (WGS) entry which is preliminary data.</text>
</comment>
<gene>
    <name evidence="4" type="ORF">HK097_004853</name>
</gene>
<dbReference type="InterPro" id="IPR011009">
    <property type="entry name" value="Kinase-like_dom_sf"/>
</dbReference>
<dbReference type="GO" id="GO:0004672">
    <property type="term" value="F:protein kinase activity"/>
    <property type="evidence" value="ECO:0007669"/>
    <property type="project" value="InterPro"/>
</dbReference>
<sequence length="316" mass="35599">EAVRNTSFCKHPAILPYFTTFIDKEMEKMWTVTMPMRAGTCRKIMNDYFPDGFAEPVVATILVQVLRAIIYMHENHMIHKYVWSRALFVKFLLGTTSKPKMDNIFSDVRADNILMDFTGEIRVTGLRQMVSLAQHGAYVASVFSRVGDNIEWAAPELMAQNNNYDERADIYSFGITALELAFNRTPFDGWPALKVLLSKLEYDCPGIDTDKAMSPSFYKLVKSCLRKDASERPSAQELMDHPFLKNARNARYLELHVVKESGLLHKHDQALQAAGASAPQSELGASRAGTLSRKLNQEQIEEGAEVHLEGGSEEAE</sequence>
<dbReference type="GO" id="GO:1902554">
    <property type="term" value="C:serine/threonine protein kinase complex"/>
    <property type="evidence" value="ECO:0007669"/>
    <property type="project" value="TreeGrafter"/>
</dbReference>
<comment type="similarity">
    <text evidence="1">Belongs to the protein kinase superfamily. STE Ser/Thr protein kinase family. STE20 subfamily.</text>
</comment>
<dbReference type="InterPro" id="IPR000719">
    <property type="entry name" value="Prot_kinase_dom"/>
</dbReference>
<accession>A0AAD5S2L3</accession>
<evidence type="ECO:0000313" key="5">
    <source>
        <dbReference type="Proteomes" id="UP001212841"/>
    </source>
</evidence>
<reference evidence="4" key="1">
    <citation type="submission" date="2020-05" db="EMBL/GenBank/DDBJ databases">
        <title>Phylogenomic resolution of chytrid fungi.</title>
        <authorList>
            <person name="Stajich J.E."/>
            <person name="Amses K."/>
            <person name="Simmons R."/>
            <person name="Seto K."/>
            <person name="Myers J."/>
            <person name="Bonds A."/>
            <person name="Quandt C.A."/>
            <person name="Barry K."/>
            <person name="Liu P."/>
            <person name="Grigoriev I."/>
            <person name="Longcore J.E."/>
            <person name="James T.Y."/>
        </authorList>
    </citation>
    <scope>NUCLEOTIDE SEQUENCE</scope>
    <source>
        <strain evidence="4">JEL0318</strain>
    </source>
</reference>
<dbReference type="SUPFAM" id="SSF56112">
    <property type="entry name" value="Protein kinase-like (PK-like)"/>
    <property type="match status" value="1"/>
</dbReference>